<dbReference type="RefSeq" id="WP_125174381.1">
    <property type="nucleotide sequence ID" value="NZ_JBHYBM010000033.1"/>
</dbReference>
<dbReference type="AlphaFoldDB" id="A0A426Q6Q4"/>
<dbReference type="SUPFAM" id="SSF46689">
    <property type="entry name" value="Homeodomain-like"/>
    <property type="match status" value="1"/>
</dbReference>
<dbReference type="InterPro" id="IPR001647">
    <property type="entry name" value="HTH_TetR"/>
</dbReference>
<gene>
    <name evidence="7" type="ORF">CXF42_02000</name>
</gene>
<organism evidence="7 8">
    <name type="scientific">Corynebacterium bovis</name>
    <dbReference type="NCBI Taxonomy" id="36808"/>
    <lineage>
        <taxon>Bacteria</taxon>
        <taxon>Bacillati</taxon>
        <taxon>Actinomycetota</taxon>
        <taxon>Actinomycetes</taxon>
        <taxon>Mycobacteriales</taxon>
        <taxon>Corynebacteriaceae</taxon>
        <taxon>Corynebacterium</taxon>
    </lineage>
</organism>
<dbReference type="Gene3D" id="1.10.357.10">
    <property type="entry name" value="Tetracycline Repressor, domain 2"/>
    <property type="match status" value="1"/>
</dbReference>
<evidence type="ECO:0000256" key="4">
    <source>
        <dbReference type="PROSITE-ProRule" id="PRU00335"/>
    </source>
</evidence>
<evidence type="ECO:0000256" key="5">
    <source>
        <dbReference type="SAM" id="MobiDB-lite"/>
    </source>
</evidence>
<dbReference type="Proteomes" id="UP000278422">
    <property type="component" value="Unassembled WGS sequence"/>
</dbReference>
<dbReference type="PANTHER" id="PTHR30055">
    <property type="entry name" value="HTH-TYPE TRANSCRIPTIONAL REGULATOR RUTR"/>
    <property type="match status" value="1"/>
</dbReference>
<evidence type="ECO:0000313" key="8">
    <source>
        <dbReference type="Proteomes" id="UP000278422"/>
    </source>
</evidence>
<dbReference type="InterPro" id="IPR009057">
    <property type="entry name" value="Homeodomain-like_sf"/>
</dbReference>
<dbReference type="Pfam" id="PF00440">
    <property type="entry name" value="TetR_N"/>
    <property type="match status" value="1"/>
</dbReference>
<feature type="DNA-binding region" description="H-T-H motif" evidence="4">
    <location>
        <begin position="41"/>
        <end position="60"/>
    </location>
</feature>
<evidence type="ECO:0000256" key="1">
    <source>
        <dbReference type="ARBA" id="ARBA00023015"/>
    </source>
</evidence>
<keyword evidence="3" id="KW-0804">Transcription</keyword>
<feature type="domain" description="HTH tetR-type" evidence="6">
    <location>
        <begin position="18"/>
        <end position="78"/>
    </location>
</feature>
<comment type="caution">
    <text evidence="7">The sequence shown here is derived from an EMBL/GenBank/DDBJ whole genome shotgun (WGS) entry which is preliminary data.</text>
</comment>
<evidence type="ECO:0000256" key="3">
    <source>
        <dbReference type="ARBA" id="ARBA00023163"/>
    </source>
</evidence>
<sequence>MTTKIPDGRKTLREQKKEETRRQLSLAAVSLLTTEGDDRTTVAAIAERAGVSPRTFHNYFARREEAFFHFIETILDEWQAEFLAAPRDEPPVCTFRRVFLHTVEGQAALSADVGGPGSGAQPFGDGPGPSDGIPPYQLMGLGDHIAVALGPEDKERAKDLFRTLADLIHRRSDGALSPFRARVLLAMCLAAAGATLETFVLEHADAASAGAAGGAADAPDAAGPRSFTDLLDEALDIVARGV</sequence>
<protein>
    <submittedName>
        <fullName evidence="7">TetR/AcrR family transcriptional regulator</fullName>
    </submittedName>
</protein>
<keyword evidence="2 4" id="KW-0238">DNA-binding</keyword>
<dbReference type="GO" id="GO:0000976">
    <property type="term" value="F:transcription cis-regulatory region binding"/>
    <property type="evidence" value="ECO:0007669"/>
    <property type="project" value="TreeGrafter"/>
</dbReference>
<accession>A0A426Q6Q4</accession>
<evidence type="ECO:0000259" key="6">
    <source>
        <dbReference type="PROSITE" id="PS50977"/>
    </source>
</evidence>
<dbReference type="EMBL" id="PQNQ01000003">
    <property type="protein sequence ID" value="RRQ05335.1"/>
    <property type="molecule type" value="Genomic_DNA"/>
</dbReference>
<keyword evidence="1" id="KW-0805">Transcription regulation</keyword>
<proteinExistence type="predicted"/>
<dbReference type="PROSITE" id="PS50977">
    <property type="entry name" value="HTH_TETR_2"/>
    <property type="match status" value="1"/>
</dbReference>
<feature type="region of interest" description="Disordered" evidence="5">
    <location>
        <begin position="111"/>
        <end position="130"/>
    </location>
</feature>
<reference evidence="7 8" key="1">
    <citation type="submission" date="2018-01" db="EMBL/GenBank/DDBJ databases">
        <title>Twenty Corynebacterium bovis Genomes.</title>
        <authorList>
            <person name="Gulvik C.A."/>
        </authorList>
    </citation>
    <scope>NUCLEOTIDE SEQUENCE [LARGE SCALE GENOMIC DNA]</scope>
    <source>
        <strain evidence="7 8">16-2004</strain>
    </source>
</reference>
<keyword evidence="8" id="KW-1185">Reference proteome</keyword>
<dbReference type="InterPro" id="IPR050109">
    <property type="entry name" value="HTH-type_TetR-like_transc_reg"/>
</dbReference>
<dbReference type="GO" id="GO:0003700">
    <property type="term" value="F:DNA-binding transcription factor activity"/>
    <property type="evidence" value="ECO:0007669"/>
    <property type="project" value="TreeGrafter"/>
</dbReference>
<evidence type="ECO:0000256" key="2">
    <source>
        <dbReference type="ARBA" id="ARBA00023125"/>
    </source>
</evidence>
<name>A0A426Q6Q4_9CORY</name>
<evidence type="ECO:0000313" key="7">
    <source>
        <dbReference type="EMBL" id="RRQ05335.1"/>
    </source>
</evidence>
<dbReference type="PANTHER" id="PTHR30055:SF238">
    <property type="entry name" value="MYCOFACTOCIN BIOSYNTHESIS TRANSCRIPTIONAL REGULATOR MFTR-RELATED"/>
    <property type="match status" value="1"/>
</dbReference>